<keyword evidence="2" id="KW-1185">Reference proteome</keyword>
<evidence type="ECO:0008006" key="3">
    <source>
        <dbReference type="Google" id="ProtNLM"/>
    </source>
</evidence>
<dbReference type="EMBL" id="JANPWB010000014">
    <property type="protein sequence ID" value="KAJ1102027.1"/>
    <property type="molecule type" value="Genomic_DNA"/>
</dbReference>
<gene>
    <name evidence="1" type="ORF">NDU88_007086</name>
</gene>
<sequence>MRCTLNAKEAIPRAQRGQELRHRLQRMRSIQRMGSVVNLLFDQLGCTVLRFMYAAHLILCPASWSGRLTGALRHLATV</sequence>
<accession>A0AAV7MEQ9</accession>
<dbReference type="Proteomes" id="UP001066276">
    <property type="component" value="Chromosome 10"/>
</dbReference>
<proteinExistence type="predicted"/>
<name>A0AAV7MEQ9_PLEWA</name>
<protein>
    <recommendedName>
        <fullName evidence="3">Transposase DDE domain-containing protein</fullName>
    </recommendedName>
</protein>
<evidence type="ECO:0000313" key="1">
    <source>
        <dbReference type="EMBL" id="KAJ1102027.1"/>
    </source>
</evidence>
<reference evidence="1" key="1">
    <citation type="journal article" date="2022" name="bioRxiv">
        <title>Sequencing and chromosome-scale assembly of the giantPleurodeles waltlgenome.</title>
        <authorList>
            <person name="Brown T."/>
            <person name="Elewa A."/>
            <person name="Iarovenko S."/>
            <person name="Subramanian E."/>
            <person name="Araus A.J."/>
            <person name="Petzold A."/>
            <person name="Susuki M."/>
            <person name="Suzuki K.-i.T."/>
            <person name="Hayashi T."/>
            <person name="Toyoda A."/>
            <person name="Oliveira C."/>
            <person name="Osipova E."/>
            <person name="Leigh N.D."/>
            <person name="Simon A."/>
            <person name="Yun M.H."/>
        </authorList>
    </citation>
    <scope>NUCLEOTIDE SEQUENCE</scope>
    <source>
        <strain evidence="1">20211129_DDA</strain>
        <tissue evidence="1">Liver</tissue>
    </source>
</reference>
<evidence type="ECO:0000313" key="2">
    <source>
        <dbReference type="Proteomes" id="UP001066276"/>
    </source>
</evidence>
<comment type="caution">
    <text evidence="1">The sequence shown here is derived from an EMBL/GenBank/DDBJ whole genome shotgun (WGS) entry which is preliminary data.</text>
</comment>
<dbReference type="AlphaFoldDB" id="A0AAV7MEQ9"/>
<organism evidence="1 2">
    <name type="scientific">Pleurodeles waltl</name>
    <name type="common">Iberian ribbed newt</name>
    <dbReference type="NCBI Taxonomy" id="8319"/>
    <lineage>
        <taxon>Eukaryota</taxon>
        <taxon>Metazoa</taxon>
        <taxon>Chordata</taxon>
        <taxon>Craniata</taxon>
        <taxon>Vertebrata</taxon>
        <taxon>Euteleostomi</taxon>
        <taxon>Amphibia</taxon>
        <taxon>Batrachia</taxon>
        <taxon>Caudata</taxon>
        <taxon>Salamandroidea</taxon>
        <taxon>Salamandridae</taxon>
        <taxon>Pleurodelinae</taxon>
        <taxon>Pleurodeles</taxon>
    </lineage>
</organism>